<evidence type="ECO:0008006" key="3">
    <source>
        <dbReference type="Google" id="ProtNLM"/>
    </source>
</evidence>
<proteinExistence type="predicted"/>
<dbReference type="EMBL" id="BKCJ010382373">
    <property type="protein sequence ID" value="GFA18642.1"/>
    <property type="molecule type" value="Genomic_DNA"/>
</dbReference>
<dbReference type="AlphaFoldDB" id="A0A699J7Z0"/>
<reference evidence="2" key="1">
    <citation type="journal article" date="2019" name="Sci. Rep.">
        <title>Draft genome of Tanacetum cinerariifolium, the natural source of mosquito coil.</title>
        <authorList>
            <person name="Yamashiro T."/>
            <person name="Shiraishi A."/>
            <person name="Satake H."/>
            <person name="Nakayama K."/>
        </authorList>
    </citation>
    <scope>NUCLEOTIDE SEQUENCE</scope>
</reference>
<protein>
    <recommendedName>
        <fullName evidence="3">Reverse transcriptase domain-containing protein</fullName>
    </recommendedName>
</protein>
<evidence type="ECO:0000313" key="2">
    <source>
        <dbReference type="EMBL" id="GFA18642.1"/>
    </source>
</evidence>
<sequence>EDKSKGKQLEDVPVVREFLDVFPEDLPGRTMTITHSGMTSEAIKELVNRRVEEADNGNGRNGGNGNPKENDRGDRLVARECTYQDFIKCQRINFKGTEGVMVPEEEDQVEKFIGGLPNNIQRNVIAAEPTRLQDAVRIANNLMD</sequence>
<evidence type="ECO:0000256" key="1">
    <source>
        <dbReference type="SAM" id="MobiDB-lite"/>
    </source>
</evidence>
<gene>
    <name evidence="2" type="ORF">Tci_590614</name>
</gene>
<organism evidence="2">
    <name type="scientific">Tanacetum cinerariifolium</name>
    <name type="common">Dalmatian daisy</name>
    <name type="synonym">Chrysanthemum cinerariifolium</name>
    <dbReference type="NCBI Taxonomy" id="118510"/>
    <lineage>
        <taxon>Eukaryota</taxon>
        <taxon>Viridiplantae</taxon>
        <taxon>Streptophyta</taxon>
        <taxon>Embryophyta</taxon>
        <taxon>Tracheophyta</taxon>
        <taxon>Spermatophyta</taxon>
        <taxon>Magnoliopsida</taxon>
        <taxon>eudicotyledons</taxon>
        <taxon>Gunneridae</taxon>
        <taxon>Pentapetalae</taxon>
        <taxon>asterids</taxon>
        <taxon>campanulids</taxon>
        <taxon>Asterales</taxon>
        <taxon>Asteraceae</taxon>
        <taxon>Asteroideae</taxon>
        <taxon>Anthemideae</taxon>
        <taxon>Anthemidinae</taxon>
        <taxon>Tanacetum</taxon>
    </lineage>
</organism>
<accession>A0A699J7Z0</accession>
<comment type="caution">
    <text evidence="2">The sequence shown here is derived from an EMBL/GenBank/DDBJ whole genome shotgun (WGS) entry which is preliminary data.</text>
</comment>
<feature type="region of interest" description="Disordered" evidence="1">
    <location>
        <begin position="48"/>
        <end position="75"/>
    </location>
</feature>
<name>A0A699J7Z0_TANCI</name>
<feature type="non-terminal residue" evidence="2">
    <location>
        <position position="1"/>
    </location>
</feature>